<dbReference type="SUPFAM" id="SSF46894">
    <property type="entry name" value="C-terminal effector domain of the bipartite response regulators"/>
    <property type="match status" value="1"/>
</dbReference>
<name>A0ABU6AEP5_9PSEU</name>
<protein>
    <submittedName>
        <fullName evidence="5">Helix-turn-helix transcriptional regulator</fullName>
    </submittedName>
</protein>
<keyword evidence="6" id="KW-1185">Reference proteome</keyword>
<feature type="domain" description="HTH luxR-type" evidence="4">
    <location>
        <begin position="259"/>
        <end position="327"/>
    </location>
</feature>
<organism evidence="5 6">
    <name type="scientific">Saccharopolyspora mangrovi</name>
    <dbReference type="NCBI Taxonomy" id="3082379"/>
    <lineage>
        <taxon>Bacteria</taxon>
        <taxon>Bacillati</taxon>
        <taxon>Actinomycetota</taxon>
        <taxon>Actinomycetes</taxon>
        <taxon>Pseudonocardiales</taxon>
        <taxon>Pseudonocardiaceae</taxon>
        <taxon>Saccharopolyspora</taxon>
    </lineage>
</organism>
<dbReference type="EMBL" id="JAWLNX010000016">
    <property type="protein sequence ID" value="MEB3370017.1"/>
    <property type="molecule type" value="Genomic_DNA"/>
</dbReference>
<dbReference type="Proteomes" id="UP001327093">
    <property type="component" value="Unassembled WGS sequence"/>
</dbReference>
<dbReference type="CDD" id="cd06170">
    <property type="entry name" value="LuxR_C_like"/>
    <property type="match status" value="1"/>
</dbReference>
<evidence type="ECO:0000256" key="1">
    <source>
        <dbReference type="ARBA" id="ARBA00023015"/>
    </source>
</evidence>
<evidence type="ECO:0000256" key="3">
    <source>
        <dbReference type="ARBA" id="ARBA00023163"/>
    </source>
</evidence>
<dbReference type="PANTHER" id="PTHR44688">
    <property type="entry name" value="DNA-BINDING TRANSCRIPTIONAL ACTIVATOR DEVR_DOSR"/>
    <property type="match status" value="1"/>
</dbReference>
<dbReference type="PRINTS" id="PR00038">
    <property type="entry name" value="HTHLUXR"/>
</dbReference>
<keyword evidence="3" id="KW-0804">Transcription</keyword>
<evidence type="ECO:0000313" key="5">
    <source>
        <dbReference type="EMBL" id="MEB3370017.1"/>
    </source>
</evidence>
<dbReference type="InterPro" id="IPR036388">
    <property type="entry name" value="WH-like_DNA-bd_sf"/>
</dbReference>
<gene>
    <name evidence="5" type="ORF">R4I43_21640</name>
</gene>
<keyword evidence="2" id="KW-0238">DNA-binding</keyword>
<evidence type="ECO:0000256" key="2">
    <source>
        <dbReference type="ARBA" id="ARBA00023125"/>
    </source>
</evidence>
<comment type="caution">
    <text evidence="5">The sequence shown here is derived from an EMBL/GenBank/DDBJ whole genome shotgun (WGS) entry which is preliminary data.</text>
</comment>
<evidence type="ECO:0000259" key="4">
    <source>
        <dbReference type="PROSITE" id="PS50043"/>
    </source>
</evidence>
<dbReference type="RefSeq" id="WP_324267503.1">
    <property type="nucleotide sequence ID" value="NZ_JAWLNX010000016.1"/>
</dbReference>
<keyword evidence="1" id="KW-0805">Transcription regulation</keyword>
<dbReference type="PROSITE" id="PS00622">
    <property type="entry name" value="HTH_LUXR_1"/>
    <property type="match status" value="1"/>
</dbReference>
<dbReference type="SMART" id="SM00421">
    <property type="entry name" value="HTH_LUXR"/>
    <property type="match status" value="1"/>
</dbReference>
<proteinExistence type="predicted"/>
<dbReference type="InterPro" id="IPR000792">
    <property type="entry name" value="Tscrpt_reg_LuxR_C"/>
</dbReference>
<sequence>MQIEGLLPAMAGQDQDEVPQPDDLHARAAAAMRALRESIPWAAYALSAWNAGSGTHRHITLASEGYEPHVQQHINDDYVANNPAFHLLHTRVPRALRWRDMDRDWDLKFANTETAEAFLLPAGFKEGTTLCLRLPDGRYTGALHVSWAKTSDATEEARNIIDGFRPLLANVCDLLGNAQRGLERMGPDAYAVLVSSEGRVSEMPGRSAGPLLSEGSQLRELLSRHPRMLKRGRYLWGNPVGGCHRIEIIPCRGQVTLVTERAIPWPFGLTHREAQILHLIVDGYSNPHIAAQLYITSRTVSTHVEHILKKLSCQSRAQLAAVAVSSDMLLVDEALGTGL</sequence>
<dbReference type="Pfam" id="PF00196">
    <property type="entry name" value="GerE"/>
    <property type="match status" value="1"/>
</dbReference>
<dbReference type="PROSITE" id="PS50043">
    <property type="entry name" value="HTH_LUXR_2"/>
    <property type="match status" value="1"/>
</dbReference>
<accession>A0ABU6AEP5</accession>
<dbReference type="InterPro" id="IPR016032">
    <property type="entry name" value="Sig_transdc_resp-reg_C-effctor"/>
</dbReference>
<dbReference type="Gene3D" id="1.10.10.10">
    <property type="entry name" value="Winged helix-like DNA-binding domain superfamily/Winged helix DNA-binding domain"/>
    <property type="match status" value="1"/>
</dbReference>
<reference evidence="5 6" key="1">
    <citation type="submission" date="2023-10" db="EMBL/GenBank/DDBJ databases">
        <title>Saccharopolyspora sp. nov., isolated from mangrove soil.</title>
        <authorList>
            <person name="Lu Y."/>
            <person name="Liu W."/>
        </authorList>
    </citation>
    <scope>NUCLEOTIDE SEQUENCE [LARGE SCALE GENOMIC DNA]</scope>
    <source>
        <strain evidence="5 6">S2-29</strain>
    </source>
</reference>
<evidence type="ECO:0000313" key="6">
    <source>
        <dbReference type="Proteomes" id="UP001327093"/>
    </source>
</evidence>
<dbReference type="PANTHER" id="PTHR44688:SF16">
    <property type="entry name" value="DNA-BINDING TRANSCRIPTIONAL ACTIVATOR DEVR_DOSR"/>
    <property type="match status" value="1"/>
</dbReference>